<dbReference type="Proteomes" id="UP000636800">
    <property type="component" value="Unassembled WGS sequence"/>
</dbReference>
<gene>
    <name evidence="1" type="ORF">HPP92_018379</name>
</gene>
<evidence type="ECO:0000313" key="2">
    <source>
        <dbReference type="Proteomes" id="UP000636800"/>
    </source>
</evidence>
<evidence type="ECO:0000313" key="1">
    <source>
        <dbReference type="EMBL" id="KAG0466799.1"/>
    </source>
</evidence>
<comment type="caution">
    <text evidence="1">The sequence shown here is derived from an EMBL/GenBank/DDBJ whole genome shotgun (WGS) entry which is preliminary data.</text>
</comment>
<dbReference type="EMBL" id="JADCNL010000009">
    <property type="protein sequence ID" value="KAG0466799.1"/>
    <property type="molecule type" value="Genomic_DNA"/>
</dbReference>
<accession>A0A835QBX3</accession>
<sequence>MLMLSYSAISLESIGAQLAARMVSKFTDYYSGIWIEEDLLLVFFDTRSLGSLPATTIKSPCEQANVEVSHHPQQETLFVRRSQSPPFPWLEGRKYSVLPTSFDQIDYPLAPCSIDC</sequence>
<proteinExistence type="predicted"/>
<reference evidence="1 2" key="1">
    <citation type="journal article" date="2020" name="Nat. Food">
        <title>A phased Vanilla planifolia genome enables genetic improvement of flavour and production.</title>
        <authorList>
            <person name="Hasing T."/>
            <person name="Tang H."/>
            <person name="Brym M."/>
            <person name="Khazi F."/>
            <person name="Huang T."/>
            <person name="Chambers A.H."/>
        </authorList>
    </citation>
    <scope>NUCLEOTIDE SEQUENCE [LARGE SCALE GENOMIC DNA]</scope>
    <source>
        <tissue evidence="1">Leaf</tissue>
    </source>
</reference>
<organism evidence="1 2">
    <name type="scientific">Vanilla planifolia</name>
    <name type="common">Vanilla</name>
    <dbReference type="NCBI Taxonomy" id="51239"/>
    <lineage>
        <taxon>Eukaryota</taxon>
        <taxon>Viridiplantae</taxon>
        <taxon>Streptophyta</taxon>
        <taxon>Embryophyta</taxon>
        <taxon>Tracheophyta</taxon>
        <taxon>Spermatophyta</taxon>
        <taxon>Magnoliopsida</taxon>
        <taxon>Liliopsida</taxon>
        <taxon>Asparagales</taxon>
        <taxon>Orchidaceae</taxon>
        <taxon>Vanilloideae</taxon>
        <taxon>Vanilleae</taxon>
        <taxon>Vanilla</taxon>
    </lineage>
</organism>
<keyword evidence="2" id="KW-1185">Reference proteome</keyword>
<name>A0A835QBX3_VANPL</name>
<protein>
    <submittedName>
        <fullName evidence="1">Uncharacterized protein</fullName>
    </submittedName>
</protein>
<dbReference type="AlphaFoldDB" id="A0A835QBX3"/>